<name>A0A1M5LXC7_9BRAD</name>
<organism evidence="2 3">
    <name type="scientific">Bradyrhizobium erythrophlei</name>
    <dbReference type="NCBI Taxonomy" id="1437360"/>
    <lineage>
        <taxon>Bacteria</taxon>
        <taxon>Pseudomonadati</taxon>
        <taxon>Pseudomonadota</taxon>
        <taxon>Alphaproteobacteria</taxon>
        <taxon>Hyphomicrobiales</taxon>
        <taxon>Nitrobacteraceae</taxon>
        <taxon>Bradyrhizobium</taxon>
    </lineage>
</organism>
<gene>
    <name evidence="2" type="ORF">SAMN05444169_3710</name>
</gene>
<proteinExistence type="predicted"/>
<reference evidence="2 3" key="1">
    <citation type="submission" date="2016-11" db="EMBL/GenBank/DDBJ databases">
        <authorList>
            <person name="Jaros S."/>
            <person name="Januszkiewicz K."/>
            <person name="Wedrychowicz H."/>
        </authorList>
    </citation>
    <scope>NUCLEOTIDE SEQUENCE [LARGE SCALE GENOMIC DNA]</scope>
    <source>
        <strain evidence="2 3">GAS242</strain>
    </source>
</reference>
<dbReference type="AlphaFoldDB" id="A0A1M5LXC7"/>
<evidence type="ECO:0000313" key="3">
    <source>
        <dbReference type="Proteomes" id="UP000190675"/>
    </source>
</evidence>
<evidence type="ECO:0000313" key="2">
    <source>
        <dbReference type="EMBL" id="SHG69661.1"/>
    </source>
</evidence>
<sequence>MKDHMTKPNPDPILTSDKLTDDTQNKARLLASSAQSRAKIWNFTKLLSPASCYDETSSTTWDADTTTVARIGLLKTTMKKQVVSADNRDEAARKKEAIERTLAGEVIVTPSSIQQQLDSEQIKLSATLDAIDFLTGEIQREKMKLAIEYSKKMRPKHDALMKTFCQKQLEALSVWSELFNLKSHLIDNGGLHGLCLNLPAAFLGAPNDPYSDMADFFRSAKNDGHISAVPKEMRL</sequence>
<evidence type="ECO:0000256" key="1">
    <source>
        <dbReference type="SAM" id="MobiDB-lite"/>
    </source>
</evidence>
<dbReference type="Proteomes" id="UP000190675">
    <property type="component" value="Chromosome I"/>
</dbReference>
<accession>A0A1M5LXC7</accession>
<feature type="region of interest" description="Disordered" evidence="1">
    <location>
        <begin position="1"/>
        <end position="20"/>
    </location>
</feature>
<protein>
    <submittedName>
        <fullName evidence="2">Uncharacterized protein</fullName>
    </submittedName>
</protein>
<dbReference type="EMBL" id="LT670818">
    <property type="protein sequence ID" value="SHG69661.1"/>
    <property type="molecule type" value="Genomic_DNA"/>
</dbReference>